<dbReference type="GO" id="GO:0097504">
    <property type="term" value="C:Gemini of Cajal bodies"/>
    <property type="evidence" value="ECO:0007669"/>
    <property type="project" value="UniProtKB-SubCell"/>
</dbReference>
<dbReference type="AlphaFoldDB" id="A0AAJ6W089"/>
<keyword evidence="6" id="KW-0539">Nucleus</keyword>
<feature type="region of interest" description="Disordered" evidence="8">
    <location>
        <begin position="123"/>
        <end position="189"/>
    </location>
</feature>
<evidence type="ECO:0000259" key="9">
    <source>
        <dbReference type="PROSITE" id="PS50304"/>
    </source>
</evidence>
<sequence length="292" mass="31882">MSSSTSSDPEDSVGEVVYSKSAGVGDQADDWDDTALIEAYDAALGGLEHELEKRKARTSTQKASCSSRGAPACQTKWSKGQFCKAQYSVDQQWYEAKIIALDGAHCIVQYLGYMDHERQPLSALRSSGGRKQRQIQMKSVPCEEEGDSEASPEEEIADDHSAKSGGSASTTKKNPCDKSSKSRQRERQEEQLGHLLHLQNQHQRYAAAGANQPKFSSSTQAPKTSKDSTRKRSSHESSMPSVIAFPPPPPPFPPGVDEICEGDEALAAMLISWYISGYHTGYYTAVRNQSKG</sequence>
<dbReference type="InterPro" id="IPR040424">
    <property type="entry name" value="Smn1"/>
</dbReference>
<evidence type="ECO:0000256" key="2">
    <source>
        <dbReference type="ARBA" id="ARBA00004408"/>
    </source>
</evidence>
<dbReference type="GO" id="GO:0003723">
    <property type="term" value="F:RNA binding"/>
    <property type="evidence" value="ECO:0007669"/>
    <property type="project" value="InterPro"/>
</dbReference>
<evidence type="ECO:0000256" key="7">
    <source>
        <dbReference type="ARBA" id="ARBA00034695"/>
    </source>
</evidence>
<protein>
    <submittedName>
        <fullName evidence="11">Survival motor neuron protein</fullName>
    </submittedName>
</protein>
<organism evidence="10 11">
    <name type="scientific">Galendromus occidentalis</name>
    <name type="common">western predatory mite</name>
    <dbReference type="NCBI Taxonomy" id="34638"/>
    <lineage>
        <taxon>Eukaryota</taxon>
        <taxon>Metazoa</taxon>
        <taxon>Ecdysozoa</taxon>
        <taxon>Arthropoda</taxon>
        <taxon>Chelicerata</taxon>
        <taxon>Arachnida</taxon>
        <taxon>Acari</taxon>
        <taxon>Parasitiformes</taxon>
        <taxon>Mesostigmata</taxon>
        <taxon>Gamasina</taxon>
        <taxon>Phytoseioidea</taxon>
        <taxon>Phytoseiidae</taxon>
        <taxon>Typhlodrominae</taxon>
        <taxon>Galendromus</taxon>
    </lineage>
</organism>
<dbReference type="GO" id="GO:0015030">
    <property type="term" value="C:Cajal body"/>
    <property type="evidence" value="ECO:0007669"/>
    <property type="project" value="UniProtKB-SubCell"/>
</dbReference>
<feature type="compositionally biased region" description="Pro residues" evidence="8">
    <location>
        <begin position="245"/>
        <end position="254"/>
    </location>
</feature>
<dbReference type="Gene3D" id="3.40.190.10">
    <property type="entry name" value="Periplasmic binding protein-like II"/>
    <property type="match status" value="1"/>
</dbReference>
<dbReference type="SUPFAM" id="SSF63748">
    <property type="entry name" value="Tudor/PWWP/MBT"/>
    <property type="match status" value="1"/>
</dbReference>
<keyword evidence="4" id="KW-0507">mRNA processing</keyword>
<dbReference type="Proteomes" id="UP000694867">
    <property type="component" value="Unplaced"/>
</dbReference>
<dbReference type="GO" id="GO:0008380">
    <property type="term" value="P:RNA splicing"/>
    <property type="evidence" value="ECO:0007669"/>
    <property type="project" value="UniProtKB-KW"/>
</dbReference>
<name>A0AAJ6W089_9ACAR</name>
<dbReference type="InterPro" id="IPR002999">
    <property type="entry name" value="Tudor"/>
</dbReference>
<feature type="compositionally biased region" description="Acidic residues" evidence="8">
    <location>
        <begin position="142"/>
        <end position="157"/>
    </location>
</feature>
<feature type="compositionally biased region" description="Basic and acidic residues" evidence="8">
    <location>
        <begin position="174"/>
        <end position="189"/>
    </location>
</feature>
<accession>A0AAJ6W089</accession>
<evidence type="ECO:0000256" key="4">
    <source>
        <dbReference type="ARBA" id="ARBA00022664"/>
    </source>
</evidence>
<dbReference type="InterPro" id="IPR010304">
    <property type="entry name" value="SMN_Tudor"/>
</dbReference>
<dbReference type="GO" id="GO:0006397">
    <property type="term" value="P:mRNA processing"/>
    <property type="evidence" value="ECO:0007669"/>
    <property type="project" value="UniProtKB-KW"/>
</dbReference>
<dbReference type="GO" id="GO:0030018">
    <property type="term" value="C:Z disc"/>
    <property type="evidence" value="ECO:0007669"/>
    <property type="project" value="UniProtKB-SubCell"/>
</dbReference>
<gene>
    <name evidence="11" type="primary">LOC100903722</name>
</gene>
<feature type="compositionally biased region" description="Polar residues" evidence="8">
    <location>
        <begin position="213"/>
        <end position="222"/>
    </location>
</feature>
<evidence type="ECO:0000256" key="1">
    <source>
        <dbReference type="ARBA" id="ARBA00004216"/>
    </source>
</evidence>
<comment type="subcellular location">
    <subcellularLocation>
        <location evidence="1">Cytoplasm</location>
        <location evidence="1">Myofibril</location>
        <location evidence="1">Sarcomere</location>
        <location evidence="1">Z line</location>
    </subcellularLocation>
    <subcellularLocation>
        <location evidence="2">Nucleus</location>
        <location evidence="2">Cajal body</location>
    </subcellularLocation>
    <subcellularLocation>
        <location evidence="7">Nucleus</location>
        <location evidence="7">Gem</location>
    </subcellularLocation>
</comment>
<comment type="similarity">
    <text evidence="3">Belongs to the SMN family.</text>
</comment>
<dbReference type="RefSeq" id="XP_003748579.1">
    <property type="nucleotide sequence ID" value="XM_003748531.2"/>
</dbReference>
<dbReference type="CDD" id="cd22852">
    <property type="entry name" value="SMN_C"/>
    <property type="match status" value="1"/>
</dbReference>
<evidence type="ECO:0000256" key="8">
    <source>
        <dbReference type="SAM" id="MobiDB-lite"/>
    </source>
</evidence>
<feature type="domain" description="Tudor" evidence="9">
    <location>
        <begin position="76"/>
        <end position="134"/>
    </location>
</feature>
<dbReference type="InterPro" id="IPR047313">
    <property type="entry name" value="SMN_C"/>
</dbReference>
<evidence type="ECO:0000256" key="6">
    <source>
        <dbReference type="ARBA" id="ARBA00023242"/>
    </source>
</evidence>
<dbReference type="Pfam" id="PF20635">
    <property type="entry name" value="SMN_YG-box"/>
    <property type="match status" value="1"/>
</dbReference>
<keyword evidence="10" id="KW-1185">Reference proteome</keyword>
<dbReference type="PANTHER" id="PTHR39267:SF1">
    <property type="entry name" value="SURVIVAL MOTOR NEURON PROTEIN"/>
    <property type="match status" value="1"/>
</dbReference>
<evidence type="ECO:0000256" key="3">
    <source>
        <dbReference type="ARBA" id="ARBA00005371"/>
    </source>
</evidence>
<keyword evidence="5" id="KW-0508">mRNA splicing</keyword>
<dbReference type="Pfam" id="PF06003">
    <property type="entry name" value="SMN_Tudor"/>
    <property type="match status" value="1"/>
</dbReference>
<evidence type="ECO:0000256" key="5">
    <source>
        <dbReference type="ARBA" id="ARBA00023187"/>
    </source>
</evidence>
<reference evidence="11" key="1">
    <citation type="submission" date="2025-08" db="UniProtKB">
        <authorList>
            <consortium name="RefSeq"/>
        </authorList>
    </citation>
    <scope>IDENTIFICATION</scope>
</reference>
<dbReference type="PROSITE" id="PS50304">
    <property type="entry name" value="TUDOR"/>
    <property type="match status" value="1"/>
</dbReference>
<proteinExistence type="inferred from homology"/>
<dbReference type="PANTHER" id="PTHR39267">
    <property type="entry name" value="SURVIVAL MOTOR NEURON-LIKE PROTEIN 1"/>
    <property type="match status" value="1"/>
</dbReference>
<feature type="region of interest" description="Disordered" evidence="8">
    <location>
        <begin position="1"/>
        <end position="28"/>
    </location>
</feature>
<evidence type="ECO:0000313" key="11">
    <source>
        <dbReference type="RefSeq" id="XP_003748579.1"/>
    </source>
</evidence>
<dbReference type="GeneID" id="100903722"/>
<dbReference type="SMART" id="SM00333">
    <property type="entry name" value="TUDOR"/>
    <property type="match status" value="1"/>
</dbReference>
<evidence type="ECO:0000313" key="10">
    <source>
        <dbReference type="Proteomes" id="UP000694867"/>
    </source>
</evidence>
<feature type="region of interest" description="Disordered" evidence="8">
    <location>
        <begin position="206"/>
        <end position="258"/>
    </location>
</feature>
<feature type="compositionally biased region" description="Polar residues" evidence="8">
    <location>
        <begin position="164"/>
        <end position="173"/>
    </location>
</feature>
<dbReference type="CTD" id="39844"/>
<dbReference type="KEGG" id="goe:100903722"/>
<dbReference type="Gene3D" id="2.30.30.140">
    <property type="match status" value="1"/>
</dbReference>